<evidence type="ECO:0000256" key="2">
    <source>
        <dbReference type="ARBA" id="ARBA00009009"/>
    </source>
</evidence>
<protein>
    <recommendedName>
        <fullName evidence="3 6">Beta-lactamase</fullName>
        <ecNumber evidence="3 6">3.5.2.6</ecNumber>
    </recommendedName>
</protein>
<dbReference type="GO" id="GO:0008800">
    <property type="term" value="F:beta-lactamase activity"/>
    <property type="evidence" value="ECO:0007669"/>
    <property type="project" value="UniProtKB-UniRule"/>
</dbReference>
<dbReference type="EC" id="3.5.2.6" evidence="3 6"/>
<dbReference type="AlphaFoldDB" id="Q2GBP5"/>
<dbReference type="SUPFAM" id="SSF56601">
    <property type="entry name" value="beta-lactamase/transpeptidase-like"/>
    <property type="match status" value="1"/>
</dbReference>
<dbReference type="STRING" id="279238.Saro_0280"/>
<reference evidence="9" key="1">
    <citation type="submission" date="2006-01" db="EMBL/GenBank/DDBJ databases">
        <title>Complete sequence of Novosphingobium aromaticivorans DSM 12444.</title>
        <authorList>
            <consortium name="US DOE Joint Genome Institute"/>
            <person name="Copeland A."/>
            <person name="Lucas S."/>
            <person name="Lapidus A."/>
            <person name="Barry K."/>
            <person name="Detter J.C."/>
            <person name="Glavina T."/>
            <person name="Hammon N."/>
            <person name="Israni S."/>
            <person name="Pitluck S."/>
            <person name="Chain P."/>
            <person name="Malfatti S."/>
            <person name="Shin M."/>
            <person name="Vergez L."/>
            <person name="Schmutz J."/>
            <person name="Larimer F."/>
            <person name="Land M."/>
            <person name="Kyrpides N."/>
            <person name="Ivanova N."/>
            <person name="Fredrickson J."/>
            <person name="Balkwill D."/>
            <person name="Romine M.F."/>
            <person name="Richardson P."/>
        </authorList>
    </citation>
    <scope>NUCLEOTIDE SEQUENCE [LARGE SCALE GENOMIC DNA]</scope>
    <source>
        <strain evidence="9">ATCC 700278 / DSM 12444 / CCUG 56034 / CIP 105152 / NBRC 16084 / F199</strain>
    </source>
</reference>
<dbReference type="InterPro" id="IPR012338">
    <property type="entry name" value="Beta-lactam/transpept-like"/>
</dbReference>
<accession>Q2GBP5</accession>
<dbReference type="InterPro" id="IPR000871">
    <property type="entry name" value="Beta-lactam_class-A"/>
</dbReference>
<evidence type="ECO:0000256" key="3">
    <source>
        <dbReference type="ARBA" id="ARBA00012865"/>
    </source>
</evidence>
<dbReference type="PANTHER" id="PTHR35333">
    <property type="entry name" value="BETA-LACTAMASE"/>
    <property type="match status" value="1"/>
</dbReference>
<keyword evidence="4 6" id="KW-0378">Hydrolase</keyword>
<dbReference type="Gene3D" id="3.40.710.10">
    <property type="entry name" value="DD-peptidase/beta-lactamase superfamily"/>
    <property type="match status" value="1"/>
</dbReference>
<dbReference type="InterPro" id="IPR023650">
    <property type="entry name" value="Beta-lactam_class-A_AS"/>
</dbReference>
<dbReference type="Proteomes" id="UP000009134">
    <property type="component" value="Chromosome"/>
</dbReference>
<dbReference type="KEGG" id="nar:Saro_0280"/>
<evidence type="ECO:0000256" key="6">
    <source>
        <dbReference type="RuleBase" id="RU361140"/>
    </source>
</evidence>
<dbReference type="PROSITE" id="PS00146">
    <property type="entry name" value="BETA_LACTAMASE_A"/>
    <property type="match status" value="1"/>
</dbReference>
<dbReference type="PANTHER" id="PTHR35333:SF3">
    <property type="entry name" value="BETA-LACTAMASE-TYPE TRANSPEPTIDASE FOLD CONTAINING PROTEIN"/>
    <property type="match status" value="1"/>
</dbReference>
<evidence type="ECO:0000256" key="4">
    <source>
        <dbReference type="ARBA" id="ARBA00022801"/>
    </source>
</evidence>
<name>Q2GBP5_NOVAD</name>
<dbReference type="EMBL" id="CP000248">
    <property type="protein sequence ID" value="ABD24728.1"/>
    <property type="molecule type" value="Genomic_DNA"/>
</dbReference>
<dbReference type="GO" id="GO:0046677">
    <property type="term" value="P:response to antibiotic"/>
    <property type="evidence" value="ECO:0007669"/>
    <property type="project" value="UniProtKB-UniRule"/>
</dbReference>
<proteinExistence type="inferred from homology"/>
<sequence>MRQGVCKGTLLRNRNALLMLKTRKPGSGYQGRMKFRTARIIAALMVAAPALVATVPAVQSRATVSLQDQRDQAIQQQVAAIAAEGRGRIGVAAMDLDGGGQIFVNGDMPFPMASTAKVAVAATFLEQVEKGNFRLDQQFPMMVRVAETGRVSAEAPLRAGTVMTAQSLMELMITRSHNEATDGLIHAVGGYENVNRWLTRNGITGQRLDHTMATLVRDDGRIDPAKVIDTRTSSTPRAMIALLAAIDRGGVLSPESRAVLLDTMTRTSTGKTRIRAGLPVGTLVAHKTGTLSGVTDDVGIIRLPDGRHLAVAFFVTGPEGHAAHAALIARMTRVIYNGYSTPVAKSTQDLVRR</sequence>
<organism evidence="8 9">
    <name type="scientific">Novosphingobium aromaticivorans (strain ATCC 700278 / DSM 12444 / CCUG 56034 / CIP 105152 / NBRC 16084 / F199)</name>
    <dbReference type="NCBI Taxonomy" id="279238"/>
    <lineage>
        <taxon>Bacteria</taxon>
        <taxon>Pseudomonadati</taxon>
        <taxon>Pseudomonadota</taxon>
        <taxon>Alphaproteobacteria</taxon>
        <taxon>Sphingomonadales</taxon>
        <taxon>Sphingomonadaceae</taxon>
        <taxon>Novosphingobium</taxon>
    </lineage>
</organism>
<keyword evidence="9" id="KW-1185">Reference proteome</keyword>
<comment type="similarity">
    <text evidence="2 6">Belongs to the class-A beta-lactamase family.</text>
</comment>
<evidence type="ECO:0000256" key="1">
    <source>
        <dbReference type="ARBA" id="ARBA00001526"/>
    </source>
</evidence>
<dbReference type="InterPro" id="IPR045155">
    <property type="entry name" value="Beta-lactam_cat"/>
</dbReference>
<dbReference type="HOGENOM" id="CLU_031960_0_0_5"/>
<feature type="domain" description="Beta-lactamase class A catalytic" evidence="7">
    <location>
        <begin position="90"/>
        <end position="314"/>
    </location>
</feature>
<evidence type="ECO:0000256" key="5">
    <source>
        <dbReference type="ARBA" id="ARBA00023251"/>
    </source>
</evidence>
<gene>
    <name evidence="8" type="ordered locus">Saro_0280</name>
</gene>
<evidence type="ECO:0000259" key="7">
    <source>
        <dbReference type="Pfam" id="PF13354"/>
    </source>
</evidence>
<evidence type="ECO:0000313" key="9">
    <source>
        <dbReference type="Proteomes" id="UP000009134"/>
    </source>
</evidence>
<dbReference type="GO" id="GO:0030655">
    <property type="term" value="P:beta-lactam antibiotic catabolic process"/>
    <property type="evidence" value="ECO:0007669"/>
    <property type="project" value="InterPro"/>
</dbReference>
<dbReference type="eggNOG" id="COG2367">
    <property type="taxonomic scope" value="Bacteria"/>
</dbReference>
<comment type="catalytic activity">
    <reaction evidence="1 6">
        <text>a beta-lactam + H2O = a substituted beta-amino acid</text>
        <dbReference type="Rhea" id="RHEA:20401"/>
        <dbReference type="ChEBI" id="CHEBI:15377"/>
        <dbReference type="ChEBI" id="CHEBI:35627"/>
        <dbReference type="ChEBI" id="CHEBI:140347"/>
        <dbReference type="EC" id="3.5.2.6"/>
    </reaction>
</comment>
<evidence type="ECO:0000313" key="8">
    <source>
        <dbReference type="EMBL" id="ABD24728.1"/>
    </source>
</evidence>
<dbReference type="Pfam" id="PF13354">
    <property type="entry name" value="Beta-lactamase2"/>
    <property type="match status" value="1"/>
</dbReference>
<dbReference type="PRINTS" id="PR00118">
    <property type="entry name" value="BLACTAMASEA"/>
</dbReference>
<keyword evidence="5 6" id="KW-0046">Antibiotic resistance</keyword>